<feature type="region of interest" description="Disordered" evidence="3">
    <location>
        <begin position="199"/>
        <end position="218"/>
    </location>
</feature>
<feature type="domain" description="Fork-head" evidence="4">
    <location>
        <begin position="124"/>
        <end position="200"/>
    </location>
</feature>
<dbReference type="InterPro" id="IPR001766">
    <property type="entry name" value="Fork_head_dom"/>
</dbReference>
<name>A0AAD4Q1T0_9EURO</name>
<feature type="compositionally biased region" description="Low complexity" evidence="3">
    <location>
        <begin position="201"/>
        <end position="215"/>
    </location>
</feature>
<feature type="DNA-binding region" description="Fork-head" evidence="2">
    <location>
        <begin position="124"/>
        <end position="200"/>
    </location>
</feature>
<comment type="caution">
    <text evidence="5">The sequence shown here is derived from an EMBL/GenBank/DDBJ whole genome shotgun (WGS) entry which is preliminary data.</text>
</comment>
<feature type="compositionally biased region" description="Low complexity" evidence="3">
    <location>
        <begin position="685"/>
        <end position="705"/>
    </location>
</feature>
<feature type="region of interest" description="Disordered" evidence="3">
    <location>
        <begin position="241"/>
        <end position="263"/>
    </location>
</feature>
<dbReference type="SUPFAM" id="SSF46785">
    <property type="entry name" value="Winged helix' DNA-binding domain"/>
    <property type="match status" value="1"/>
</dbReference>
<dbReference type="Gene3D" id="1.10.10.10">
    <property type="entry name" value="Winged helix-like DNA-binding domain superfamily/Winged helix DNA-binding domain"/>
    <property type="match status" value="1"/>
</dbReference>
<sequence>MDSITPVRQQPILEVHSWVWNQRKSAPSPSSASVITRLTGATLVNSPSPAPTQSTPDTQRQVDVSAATTSKTPQRPQTRKAKNDTIRKIFRKWRNTLPKTDTSYTVRKSPEAMVNDLIAHLNANFAVLIEEAIRESPSQTQSTLGICKNIMRTDEWYRTNRKYGWQQTVALELANNPAFQPIIACRRGKIRSNKSVKWQLTSGSMQPSTMSSTPSDATSWRFPREMQPPLVELPATNAAELPEETSTRQIQSTGQVTTPSPPKYQLMESQARLSGVQTPGKAKLKDIHAENFGTSFSLAMNWGPSKDGGYPNNFSAQEPESSASEIRRWELYDKPMCADQLETTCNEPTPAQKTTRNPAQPDQTKDAGEGSSSDSDRRSGSDEQKRPGGRSDDGSGDRKRKRLWSPERNKNRRRFACVYHKYDPETYGVHNRRYLVCAGAGFEFTSELVRHLGRTHGEHICGRCLRHFDNAQERNIHRGQCIVRLRCSQEERWAGLWRARFPDIPVPDDPYLNLSTSIRSPQPGQNTQSESVPTQADRESGSSSTTPSIPSPYSEAISDTSNAPFSHIPMPNNRNQQAGEPSPPLSATIQLMECRIDCLERRLPGVEDSLRLVLKLVGSSSDHTFKKPMTAPATNSEGLSQETFSYPPYAACDDNTLSIGLDSRNSSSGVSHTTKEASNCPPLGSSESSSSGSSSRNPLSSSTDSPLFDTTNNPFFNDKRGCFDDDISDLIMPNLDFEAWNDEHNPVNGAVPLPPDIHNLPQFWESV</sequence>
<feature type="compositionally biased region" description="Polar residues" evidence="3">
    <location>
        <begin position="247"/>
        <end position="258"/>
    </location>
</feature>
<keyword evidence="2" id="KW-0539">Nucleus</keyword>
<evidence type="ECO:0000256" key="3">
    <source>
        <dbReference type="SAM" id="MobiDB-lite"/>
    </source>
</evidence>
<dbReference type="RefSeq" id="XP_046073493.1">
    <property type="nucleotide sequence ID" value="XM_046213974.1"/>
</dbReference>
<feature type="region of interest" description="Disordered" evidence="3">
    <location>
        <begin position="512"/>
        <end position="585"/>
    </location>
</feature>
<feature type="region of interest" description="Disordered" evidence="3">
    <location>
        <begin position="344"/>
        <end position="405"/>
    </location>
</feature>
<gene>
    <name evidence="5" type="ORF">BGW36DRAFT_358538</name>
</gene>
<evidence type="ECO:0000256" key="1">
    <source>
        <dbReference type="ARBA" id="ARBA00023125"/>
    </source>
</evidence>
<keyword evidence="6" id="KW-1185">Reference proteome</keyword>
<feature type="compositionally biased region" description="Polar residues" evidence="3">
    <location>
        <begin position="42"/>
        <end position="76"/>
    </location>
</feature>
<protein>
    <recommendedName>
        <fullName evidence="4">Fork-head domain-containing protein</fullName>
    </recommendedName>
</protein>
<dbReference type="InterPro" id="IPR036390">
    <property type="entry name" value="WH_DNA-bd_sf"/>
</dbReference>
<feature type="region of interest" description="Disordered" evidence="3">
    <location>
        <begin position="42"/>
        <end position="82"/>
    </location>
</feature>
<dbReference type="GO" id="GO:0005634">
    <property type="term" value="C:nucleus"/>
    <property type="evidence" value="ECO:0007669"/>
    <property type="project" value="UniProtKB-SubCell"/>
</dbReference>
<organism evidence="5 6">
    <name type="scientific">Talaromyces proteolyticus</name>
    <dbReference type="NCBI Taxonomy" id="1131652"/>
    <lineage>
        <taxon>Eukaryota</taxon>
        <taxon>Fungi</taxon>
        <taxon>Dikarya</taxon>
        <taxon>Ascomycota</taxon>
        <taxon>Pezizomycotina</taxon>
        <taxon>Eurotiomycetes</taxon>
        <taxon>Eurotiomycetidae</taxon>
        <taxon>Eurotiales</taxon>
        <taxon>Trichocomaceae</taxon>
        <taxon>Talaromyces</taxon>
        <taxon>Talaromyces sect. Bacilispori</taxon>
    </lineage>
</organism>
<evidence type="ECO:0000256" key="2">
    <source>
        <dbReference type="PROSITE-ProRule" id="PRU00089"/>
    </source>
</evidence>
<feature type="compositionally biased region" description="Polar residues" evidence="3">
    <location>
        <begin position="632"/>
        <end position="642"/>
    </location>
</feature>
<evidence type="ECO:0000313" key="6">
    <source>
        <dbReference type="Proteomes" id="UP001201262"/>
    </source>
</evidence>
<feature type="compositionally biased region" description="Polar residues" evidence="3">
    <location>
        <begin position="513"/>
        <end position="534"/>
    </location>
</feature>
<dbReference type="GeneID" id="70244261"/>
<accession>A0AAD4Q1T0</accession>
<feature type="compositionally biased region" description="Low complexity" evidence="3">
    <location>
        <begin position="541"/>
        <end position="554"/>
    </location>
</feature>
<dbReference type="AlphaFoldDB" id="A0AAD4Q1T0"/>
<reference evidence="5" key="1">
    <citation type="submission" date="2021-12" db="EMBL/GenBank/DDBJ databases">
        <title>Convergent genome expansion in fungi linked to evolution of root-endophyte symbiosis.</title>
        <authorList>
            <consortium name="DOE Joint Genome Institute"/>
            <person name="Ke Y.-H."/>
            <person name="Bonito G."/>
            <person name="Liao H.-L."/>
            <person name="Looney B."/>
            <person name="Rojas-Flechas A."/>
            <person name="Nash J."/>
            <person name="Hameed K."/>
            <person name="Schadt C."/>
            <person name="Martin F."/>
            <person name="Crous P.W."/>
            <person name="Miettinen O."/>
            <person name="Magnuson J.K."/>
            <person name="Labbe J."/>
            <person name="Jacobson D."/>
            <person name="Doktycz M.J."/>
            <person name="Veneault-Fourrey C."/>
            <person name="Kuo A."/>
            <person name="Mondo S."/>
            <person name="Calhoun S."/>
            <person name="Riley R."/>
            <person name="Ohm R."/>
            <person name="LaButti K."/>
            <person name="Andreopoulos B."/>
            <person name="Pangilinan J."/>
            <person name="Nolan M."/>
            <person name="Tritt A."/>
            <person name="Clum A."/>
            <person name="Lipzen A."/>
            <person name="Daum C."/>
            <person name="Barry K."/>
            <person name="Grigoriev I.V."/>
            <person name="Vilgalys R."/>
        </authorList>
    </citation>
    <scope>NUCLEOTIDE SEQUENCE</scope>
    <source>
        <strain evidence="5">PMI_201</strain>
    </source>
</reference>
<feature type="region of interest" description="Disordered" evidence="3">
    <location>
        <begin position="663"/>
        <end position="711"/>
    </location>
</feature>
<feature type="compositionally biased region" description="Polar residues" evidence="3">
    <location>
        <begin position="344"/>
        <end position="362"/>
    </location>
</feature>
<dbReference type="InterPro" id="IPR036388">
    <property type="entry name" value="WH-like_DNA-bd_sf"/>
</dbReference>
<dbReference type="GO" id="GO:0043565">
    <property type="term" value="F:sequence-specific DNA binding"/>
    <property type="evidence" value="ECO:0007669"/>
    <property type="project" value="InterPro"/>
</dbReference>
<comment type="subcellular location">
    <subcellularLocation>
        <location evidence="2">Nucleus</location>
    </subcellularLocation>
</comment>
<proteinExistence type="predicted"/>
<dbReference type="Pfam" id="PF00250">
    <property type="entry name" value="Forkhead"/>
    <property type="match status" value="1"/>
</dbReference>
<dbReference type="EMBL" id="JAJTJA010000005">
    <property type="protein sequence ID" value="KAH8699029.1"/>
    <property type="molecule type" value="Genomic_DNA"/>
</dbReference>
<dbReference type="Proteomes" id="UP001201262">
    <property type="component" value="Unassembled WGS sequence"/>
</dbReference>
<feature type="compositionally biased region" description="Polar residues" evidence="3">
    <location>
        <begin position="572"/>
        <end position="585"/>
    </location>
</feature>
<feature type="region of interest" description="Disordered" evidence="3">
    <location>
        <begin position="622"/>
        <end position="642"/>
    </location>
</feature>
<keyword evidence="1 2" id="KW-0238">DNA-binding</keyword>
<evidence type="ECO:0000259" key="4">
    <source>
        <dbReference type="PROSITE" id="PS50039"/>
    </source>
</evidence>
<dbReference type="PROSITE" id="PS50039">
    <property type="entry name" value="FORK_HEAD_3"/>
    <property type="match status" value="1"/>
</dbReference>
<feature type="compositionally biased region" description="Polar residues" evidence="3">
    <location>
        <begin position="663"/>
        <end position="672"/>
    </location>
</feature>
<dbReference type="GO" id="GO:0003700">
    <property type="term" value="F:DNA-binding transcription factor activity"/>
    <property type="evidence" value="ECO:0007669"/>
    <property type="project" value="InterPro"/>
</dbReference>
<evidence type="ECO:0000313" key="5">
    <source>
        <dbReference type="EMBL" id="KAH8699029.1"/>
    </source>
</evidence>
<feature type="compositionally biased region" description="Basic and acidic residues" evidence="3">
    <location>
        <begin position="363"/>
        <end position="397"/>
    </location>
</feature>